<dbReference type="GO" id="GO:0009254">
    <property type="term" value="P:peptidoglycan turnover"/>
    <property type="evidence" value="ECO:0007669"/>
    <property type="project" value="TreeGrafter"/>
</dbReference>
<dbReference type="CDD" id="cd06583">
    <property type="entry name" value="PGRP"/>
    <property type="match status" value="1"/>
</dbReference>
<comment type="caution">
    <text evidence="7">The sequence shown here is derived from an EMBL/GenBank/DDBJ whole genome shotgun (WGS) entry which is preliminary data.</text>
</comment>
<feature type="region of interest" description="Disordered" evidence="5">
    <location>
        <begin position="57"/>
        <end position="79"/>
    </location>
</feature>
<dbReference type="SUPFAM" id="SSF55846">
    <property type="entry name" value="N-acetylmuramoyl-L-alanine amidase-like"/>
    <property type="match status" value="1"/>
</dbReference>
<evidence type="ECO:0000256" key="1">
    <source>
        <dbReference type="ARBA" id="ARBA00001561"/>
    </source>
</evidence>
<dbReference type="SMART" id="SM00644">
    <property type="entry name" value="Ami_2"/>
    <property type="match status" value="1"/>
</dbReference>
<dbReference type="Pfam" id="PF01510">
    <property type="entry name" value="Amidase_2"/>
    <property type="match status" value="1"/>
</dbReference>
<reference evidence="7" key="2">
    <citation type="journal article" date="2022" name="Microbiol. Resour. Announc.">
        <title>Metagenome Sequencing to Explore Phylogenomics of Terrestrial Cyanobacteria.</title>
        <authorList>
            <person name="Ward R.D."/>
            <person name="Stajich J.E."/>
            <person name="Johansen J.R."/>
            <person name="Huntemann M."/>
            <person name="Clum A."/>
            <person name="Foster B."/>
            <person name="Foster B."/>
            <person name="Roux S."/>
            <person name="Palaniappan K."/>
            <person name="Varghese N."/>
            <person name="Mukherjee S."/>
            <person name="Reddy T.B.K."/>
            <person name="Daum C."/>
            <person name="Copeland A."/>
            <person name="Chen I.A."/>
            <person name="Ivanova N.N."/>
            <person name="Kyrpides N.C."/>
            <person name="Shapiro N."/>
            <person name="Eloe-Fadrosh E.A."/>
            <person name="Pietrasiak N."/>
        </authorList>
    </citation>
    <scope>NUCLEOTIDE SEQUENCE</scope>
    <source>
        <strain evidence="7">GSE-NOS-MK-12-04C</strain>
    </source>
</reference>
<dbReference type="InterPro" id="IPR002502">
    <property type="entry name" value="Amidase_domain"/>
</dbReference>
<dbReference type="GO" id="GO:0071555">
    <property type="term" value="P:cell wall organization"/>
    <property type="evidence" value="ECO:0007669"/>
    <property type="project" value="UniProtKB-KW"/>
</dbReference>
<evidence type="ECO:0000256" key="3">
    <source>
        <dbReference type="ARBA" id="ARBA00022801"/>
    </source>
</evidence>
<protein>
    <recommendedName>
        <fullName evidence="2">N-acetylmuramoyl-L-alanine amidase</fullName>
        <ecNumber evidence="2">3.5.1.28</ecNumber>
    </recommendedName>
</protein>
<dbReference type="GO" id="GO:0009253">
    <property type="term" value="P:peptidoglycan catabolic process"/>
    <property type="evidence" value="ECO:0007669"/>
    <property type="project" value="InterPro"/>
</dbReference>
<evidence type="ECO:0000313" key="7">
    <source>
        <dbReference type="EMBL" id="MBW4666159.1"/>
    </source>
</evidence>
<sequence length="306" mass="33715">MNSRIWITRLLLISLMLFALAGVLLFSRVRSQPSSAIIASNPDPNIAALSSPKIEFQSDKQKNIPQPTPTPSVPTTASVKPKVKTPVTVQASKPQNPVKVAFQTTAAFKAYKPKYLIAWANATNYGERFTQDANGVPVNNEAIVVLHETTNSAYSAVNTFQNFHEASNDQTSYHTLITLDGTVVYLVPPDKRAFGAGNSVFDGPNRSETVQTNANLPPSVNNFAYHVSLETPPDGWSDQNSDHSGYTVAQYNSLAWLIAQSQVPENRITTHKAVDRSGQRIDPRSFDFPKFFNLLSSYRQMRVSKG</sequence>
<dbReference type="GO" id="GO:0008745">
    <property type="term" value="F:N-acetylmuramoyl-L-alanine amidase activity"/>
    <property type="evidence" value="ECO:0007669"/>
    <property type="project" value="UniProtKB-EC"/>
</dbReference>
<dbReference type="InterPro" id="IPR051206">
    <property type="entry name" value="NAMLAA_amidase_2"/>
</dbReference>
<feature type="domain" description="N-acetylmuramoyl-L-alanine amidase" evidence="6">
    <location>
        <begin position="130"/>
        <end position="284"/>
    </location>
</feature>
<keyword evidence="3" id="KW-0378">Hydrolase</keyword>
<evidence type="ECO:0000256" key="2">
    <source>
        <dbReference type="ARBA" id="ARBA00011901"/>
    </source>
</evidence>
<proteinExistence type="predicted"/>
<gene>
    <name evidence="7" type="ORF">KME60_01650</name>
</gene>
<dbReference type="InterPro" id="IPR036505">
    <property type="entry name" value="Amidase/PGRP_sf"/>
</dbReference>
<name>A0A951QH04_9CYAN</name>
<dbReference type="PANTHER" id="PTHR30417">
    <property type="entry name" value="N-ACETYLMURAMOYL-L-ALANINE AMIDASE AMID"/>
    <property type="match status" value="1"/>
</dbReference>
<keyword evidence="4" id="KW-0961">Cell wall biogenesis/degradation</keyword>
<dbReference type="PANTHER" id="PTHR30417:SF1">
    <property type="entry name" value="N-ACETYLMURAMOYL-L-ALANINE AMIDASE AMID"/>
    <property type="match status" value="1"/>
</dbReference>
<evidence type="ECO:0000313" key="8">
    <source>
        <dbReference type="Proteomes" id="UP000729701"/>
    </source>
</evidence>
<dbReference type="Proteomes" id="UP000729701">
    <property type="component" value="Unassembled WGS sequence"/>
</dbReference>
<comment type="catalytic activity">
    <reaction evidence="1">
        <text>Hydrolyzes the link between N-acetylmuramoyl residues and L-amino acid residues in certain cell-wall glycopeptides.</text>
        <dbReference type="EC" id="3.5.1.28"/>
    </reaction>
</comment>
<accession>A0A951QH04</accession>
<evidence type="ECO:0000256" key="4">
    <source>
        <dbReference type="ARBA" id="ARBA00023316"/>
    </source>
</evidence>
<dbReference type="AlphaFoldDB" id="A0A951QH04"/>
<dbReference type="Gene3D" id="3.40.80.10">
    <property type="entry name" value="Peptidoglycan recognition protein-like"/>
    <property type="match status" value="1"/>
</dbReference>
<dbReference type="EC" id="3.5.1.28" evidence="2"/>
<organism evidence="7 8">
    <name type="scientific">Cyanomargarita calcarea GSE-NOS-MK-12-04C</name>
    <dbReference type="NCBI Taxonomy" id="2839659"/>
    <lineage>
        <taxon>Bacteria</taxon>
        <taxon>Bacillati</taxon>
        <taxon>Cyanobacteriota</taxon>
        <taxon>Cyanophyceae</taxon>
        <taxon>Nostocales</taxon>
        <taxon>Cyanomargaritaceae</taxon>
        <taxon>Cyanomargarita</taxon>
    </lineage>
</organism>
<evidence type="ECO:0000256" key="5">
    <source>
        <dbReference type="SAM" id="MobiDB-lite"/>
    </source>
</evidence>
<evidence type="ECO:0000259" key="6">
    <source>
        <dbReference type="SMART" id="SM00644"/>
    </source>
</evidence>
<reference evidence="7" key="1">
    <citation type="submission" date="2021-05" db="EMBL/GenBank/DDBJ databases">
        <authorList>
            <person name="Pietrasiak N."/>
            <person name="Ward R."/>
            <person name="Stajich J.E."/>
            <person name="Kurbessoian T."/>
        </authorList>
    </citation>
    <scope>NUCLEOTIDE SEQUENCE</scope>
    <source>
        <strain evidence="7">GSE-NOS-MK-12-04C</strain>
    </source>
</reference>
<dbReference type="EMBL" id="JAHHGZ010000002">
    <property type="protein sequence ID" value="MBW4666159.1"/>
    <property type="molecule type" value="Genomic_DNA"/>
</dbReference>